<organism evidence="2 3">
    <name type="scientific">Endocarpon pusillum</name>
    <dbReference type="NCBI Taxonomy" id="364733"/>
    <lineage>
        <taxon>Eukaryota</taxon>
        <taxon>Fungi</taxon>
        <taxon>Dikarya</taxon>
        <taxon>Ascomycota</taxon>
        <taxon>Pezizomycotina</taxon>
        <taxon>Eurotiomycetes</taxon>
        <taxon>Chaetothyriomycetidae</taxon>
        <taxon>Verrucariales</taxon>
        <taxon>Verrucariaceae</taxon>
        <taxon>Endocarpon</taxon>
    </lineage>
</organism>
<proteinExistence type="predicted"/>
<dbReference type="EMBL" id="JAACFV010000045">
    <property type="protein sequence ID" value="KAF7509100.1"/>
    <property type="molecule type" value="Genomic_DNA"/>
</dbReference>
<keyword evidence="3" id="KW-1185">Reference proteome</keyword>
<dbReference type="AlphaFoldDB" id="A0A8H7AH96"/>
<dbReference type="Proteomes" id="UP000606974">
    <property type="component" value="Unassembled WGS sequence"/>
</dbReference>
<protein>
    <submittedName>
        <fullName evidence="2">Uncharacterized protein</fullName>
    </submittedName>
</protein>
<evidence type="ECO:0000313" key="3">
    <source>
        <dbReference type="Proteomes" id="UP000606974"/>
    </source>
</evidence>
<feature type="region of interest" description="Disordered" evidence="1">
    <location>
        <begin position="24"/>
        <end position="56"/>
    </location>
</feature>
<evidence type="ECO:0000256" key="1">
    <source>
        <dbReference type="SAM" id="MobiDB-lite"/>
    </source>
</evidence>
<accession>A0A8H7AH96</accession>
<evidence type="ECO:0000313" key="2">
    <source>
        <dbReference type="EMBL" id="KAF7509100.1"/>
    </source>
</evidence>
<comment type="caution">
    <text evidence="2">The sequence shown here is derived from an EMBL/GenBank/DDBJ whole genome shotgun (WGS) entry which is preliminary data.</text>
</comment>
<name>A0A8H7AH96_9EURO</name>
<sequence length="56" mass="6313">MAKVASSFDSAKWSRALEFEEISPKAGYIPNPKPRPPHHPFKLLHADPTTEPPPRH</sequence>
<reference evidence="2" key="1">
    <citation type="submission" date="2020-02" db="EMBL/GenBank/DDBJ databases">
        <authorList>
            <person name="Palmer J.M."/>
        </authorList>
    </citation>
    <scope>NUCLEOTIDE SEQUENCE</scope>
    <source>
        <strain evidence="2">EPUS1.4</strain>
        <tissue evidence="2">Thallus</tissue>
    </source>
</reference>
<gene>
    <name evidence="2" type="ORF">GJ744_008327</name>
</gene>